<dbReference type="WBParaSite" id="EEL_0000383601-mRNA-1">
    <property type="protein sequence ID" value="EEL_0000383601-mRNA-1"/>
    <property type="gene ID" value="EEL_0000383601"/>
</dbReference>
<evidence type="ECO:0000313" key="2">
    <source>
        <dbReference type="Proteomes" id="UP000050640"/>
    </source>
</evidence>
<proteinExistence type="predicted"/>
<reference evidence="3" key="1">
    <citation type="submission" date="2017-02" db="UniProtKB">
        <authorList>
            <consortium name="WormBaseParasite"/>
        </authorList>
    </citation>
    <scope>IDENTIFICATION</scope>
</reference>
<dbReference type="Proteomes" id="UP000050640">
    <property type="component" value="Unplaced"/>
</dbReference>
<protein>
    <submittedName>
        <fullName evidence="3">Uncharacterized protein</fullName>
    </submittedName>
</protein>
<name>A0A0R3RQA3_9BILA</name>
<evidence type="ECO:0000256" key="1">
    <source>
        <dbReference type="SAM" id="MobiDB-lite"/>
    </source>
</evidence>
<accession>A0A0R3RQA3</accession>
<keyword evidence="2" id="KW-1185">Reference proteome</keyword>
<evidence type="ECO:0000313" key="3">
    <source>
        <dbReference type="WBParaSite" id="EEL_0000383601-mRNA-1"/>
    </source>
</evidence>
<organism evidence="2 3">
    <name type="scientific">Elaeophora elaphi</name>
    <dbReference type="NCBI Taxonomy" id="1147741"/>
    <lineage>
        <taxon>Eukaryota</taxon>
        <taxon>Metazoa</taxon>
        <taxon>Ecdysozoa</taxon>
        <taxon>Nematoda</taxon>
        <taxon>Chromadorea</taxon>
        <taxon>Rhabditida</taxon>
        <taxon>Spirurina</taxon>
        <taxon>Spiruromorpha</taxon>
        <taxon>Filarioidea</taxon>
        <taxon>Onchocercidae</taxon>
        <taxon>Elaeophora</taxon>
    </lineage>
</organism>
<feature type="region of interest" description="Disordered" evidence="1">
    <location>
        <begin position="48"/>
        <end position="98"/>
    </location>
</feature>
<dbReference type="AlphaFoldDB" id="A0A0R3RQA3"/>
<feature type="compositionally biased region" description="Basic and acidic residues" evidence="1">
    <location>
        <begin position="49"/>
        <end position="58"/>
    </location>
</feature>
<sequence length="98" mass="11003">MDLDVASFGEGSGTTTRAVQAKRVRHKWTSAFRVMQSLHRFKHPVLGAKSEKHSDHLIESTPSRGKKRFPKANSIYRGSSTRPLTFLAGNPVGREKKR</sequence>